<gene>
    <name evidence="3" type="ORF">KAJ83_17565</name>
</gene>
<evidence type="ECO:0000313" key="3">
    <source>
        <dbReference type="EMBL" id="MBP5858831.1"/>
    </source>
</evidence>
<dbReference type="RefSeq" id="WP_210683417.1">
    <property type="nucleotide sequence ID" value="NZ_JAGMWN010000011.1"/>
</dbReference>
<proteinExistence type="predicted"/>
<dbReference type="EMBL" id="JAGMWN010000011">
    <property type="protein sequence ID" value="MBP5858831.1"/>
    <property type="molecule type" value="Genomic_DNA"/>
</dbReference>
<feature type="compositionally biased region" description="Basic and acidic residues" evidence="1">
    <location>
        <begin position="346"/>
        <end position="364"/>
    </location>
</feature>
<keyword evidence="4" id="KW-1185">Reference proteome</keyword>
<feature type="domain" description="MobA/VirD2-like nuclease" evidence="2">
    <location>
        <begin position="22"/>
        <end position="150"/>
    </location>
</feature>
<reference evidence="3" key="1">
    <citation type="submission" date="2021-04" db="EMBL/GenBank/DDBJ databases">
        <authorList>
            <person name="Zhang D.-C."/>
        </authorList>
    </citation>
    <scope>NUCLEOTIDE SEQUENCE</scope>
    <source>
        <strain evidence="3">CGMCC 1.15697</strain>
    </source>
</reference>
<comment type="caution">
    <text evidence="3">The sequence shown here is derived from an EMBL/GenBank/DDBJ whole genome shotgun (WGS) entry which is preliminary data.</text>
</comment>
<name>A0A8J7SQ60_9PROT</name>
<evidence type="ECO:0000259" key="2">
    <source>
        <dbReference type="Pfam" id="PF03432"/>
    </source>
</evidence>
<evidence type="ECO:0000313" key="4">
    <source>
        <dbReference type="Proteomes" id="UP000672602"/>
    </source>
</evidence>
<sequence length="448" mass="52185">MILVGNPRGGARDLARHLMKAENERVEVAELRGFVADDLDGAFQESYAISRGTKCRQFLFSLSLNPPKEAQVSAEDFSQAIDRVETKLGLTGQPRAIVYHEKRGDDGEVRRHAHAVWSRIDVQEMKAIPLPHSKRKMQDIARDLYLEHGWTMPRGLAVSGARDPRNFTLAEWQQARRIKEDPREIKAAFQDAWAISDSKAAFTHALQERGYWLARGDQRGHVAVDRHGEVHNIAKRVGVKTKDVRSRLDDETALPSVADTKREIAKVMQEKMKEFQREVGNREERERKEAEAKRKALKERQDKQRQVHRDAARRRQKAEEEERQARLRGGLLGLWDRIRGERKRTLERNAQEAEAARSRDKAQRDTLTAVQLAQRREAVKERTQQRERNKAVTRDLTEDAKVFQKMETETDQEREARREAFKEKRRRQERERPRRRSKSRGGPSLDRR</sequence>
<feature type="region of interest" description="Disordered" evidence="1">
    <location>
        <begin position="275"/>
        <end position="324"/>
    </location>
</feature>
<dbReference type="InterPro" id="IPR005094">
    <property type="entry name" value="Endonuclease_MobA/VirD2"/>
</dbReference>
<dbReference type="Pfam" id="PF03432">
    <property type="entry name" value="Relaxase"/>
    <property type="match status" value="1"/>
</dbReference>
<dbReference type="AlphaFoldDB" id="A0A8J7SQ60"/>
<protein>
    <submittedName>
        <fullName evidence="3">Relaxase</fullName>
    </submittedName>
</protein>
<organism evidence="3 4">
    <name type="scientific">Marivibrio halodurans</name>
    <dbReference type="NCBI Taxonomy" id="2039722"/>
    <lineage>
        <taxon>Bacteria</taxon>
        <taxon>Pseudomonadati</taxon>
        <taxon>Pseudomonadota</taxon>
        <taxon>Alphaproteobacteria</taxon>
        <taxon>Rhodospirillales</taxon>
        <taxon>Rhodospirillaceae</taxon>
        <taxon>Marivibrio</taxon>
    </lineage>
</organism>
<dbReference type="Proteomes" id="UP000672602">
    <property type="component" value="Unassembled WGS sequence"/>
</dbReference>
<feature type="region of interest" description="Disordered" evidence="1">
    <location>
        <begin position="346"/>
        <end position="448"/>
    </location>
</feature>
<feature type="compositionally biased region" description="Basic and acidic residues" evidence="1">
    <location>
        <begin position="374"/>
        <end position="432"/>
    </location>
</feature>
<evidence type="ECO:0000256" key="1">
    <source>
        <dbReference type="SAM" id="MobiDB-lite"/>
    </source>
</evidence>
<feature type="compositionally biased region" description="Basic and acidic residues" evidence="1">
    <location>
        <begin position="275"/>
        <end position="310"/>
    </location>
</feature>
<accession>A0A8J7SQ60</accession>